<dbReference type="GO" id="GO:0042803">
    <property type="term" value="F:protein homodimerization activity"/>
    <property type="evidence" value="ECO:0007669"/>
    <property type="project" value="InterPro"/>
</dbReference>
<dbReference type="Gene3D" id="3.90.20.20">
    <property type="match status" value="1"/>
</dbReference>
<accession>A0A0S4JEA6</accession>
<organism evidence="5 6">
    <name type="scientific">Bodo saltans</name>
    <name type="common">Flagellated protozoan</name>
    <dbReference type="NCBI Taxonomy" id="75058"/>
    <lineage>
        <taxon>Eukaryota</taxon>
        <taxon>Discoba</taxon>
        <taxon>Euglenozoa</taxon>
        <taxon>Kinetoplastea</taxon>
        <taxon>Metakinetoplastina</taxon>
        <taxon>Eubodonida</taxon>
        <taxon>Bodonidae</taxon>
        <taxon>Bodo</taxon>
    </lineage>
</organism>
<dbReference type="InterPro" id="IPR009012">
    <property type="entry name" value="GrpE_head"/>
</dbReference>
<sequence length="215" mass="23700">MRCFAVRNLNRQVAAFAPVVVNGLRFNTTAKPEGAKAEPEVDLPKCEKTTKIAQLEAQLKEAQAKIVELRNDFAYQAAETENVRRIGREDGEKARNFGIQSFSKDMLEVVDTLERGVEAFDKLPKAELESKAIAAIYTGVKLSANVFLKNLGKHGVEKMSVKPGDAFDPNRHEALFKSPVTAEVKADQVSNVLKSGYLLKDRVLRAAQVGVAEEQ</sequence>
<dbReference type="InterPro" id="IPR013805">
    <property type="entry name" value="GrpE_CC"/>
</dbReference>
<dbReference type="GO" id="GO:0006457">
    <property type="term" value="P:protein folding"/>
    <property type="evidence" value="ECO:0007669"/>
    <property type="project" value="InterPro"/>
</dbReference>
<dbReference type="EMBL" id="CYKH01001529">
    <property type="protein sequence ID" value="CUG87500.1"/>
    <property type="molecule type" value="Genomic_DNA"/>
</dbReference>
<dbReference type="HAMAP" id="MF_01151">
    <property type="entry name" value="GrpE"/>
    <property type="match status" value="1"/>
</dbReference>
<dbReference type="InterPro" id="IPR000740">
    <property type="entry name" value="GrpE"/>
</dbReference>
<evidence type="ECO:0000256" key="1">
    <source>
        <dbReference type="ARBA" id="ARBA00009054"/>
    </source>
</evidence>
<dbReference type="GO" id="GO:0000774">
    <property type="term" value="F:adenyl-nucleotide exchange factor activity"/>
    <property type="evidence" value="ECO:0007669"/>
    <property type="project" value="InterPro"/>
</dbReference>
<dbReference type="PANTHER" id="PTHR21237:SF23">
    <property type="entry name" value="GRPE PROTEIN HOMOLOG, MITOCHONDRIAL"/>
    <property type="match status" value="1"/>
</dbReference>
<dbReference type="GO" id="GO:0051087">
    <property type="term" value="F:protein-folding chaperone binding"/>
    <property type="evidence" value="ECO:0007669"/>
    <property type="project" value="InterPro"/>
</dbReference>
<dbReference type="VEuPathDB" id="TriTrypDB:BSAL_10435"/>
<dbReference type="OrthoDB" id="201635at2759"/>
<keyword evidence="2 3" id="KW-0143">Chaperone</keyword>
<dbReference type="Pfam" id="PF01025">
    <property type="entry name" value="GrpE"/>
    <property type="match status" value="1"/>
</dbReference>
<dbReference type="CDD" id="cd00446">
    <property type="entry name" value="GrpE"/>
    <property type="match status" value="1"/>
</dbReference>
<dbReference type="PRINTS" id="PR00773">
    <property type="entry name" value="GRPEPROTEIN"/>
</dbReference>
<proteinExistence type="inferred from homology"/>
<keyword evidence="3" id="KW-0496">Mitochondrion</keyword>
<evidence type="ECO:0000256" key="4">
    <source>
        <dbReference type="RuleBase" id="RU004478"/>
    </source>
</evidence>
<dbReference type="SUPFAM" id="SSF58014">
    <property type="entry name" value="Coiled-coil domain of nucleotide exchange factor GrpE"/>
    <property type="match status" value="1"/>
</dbReference>
<evidence type="ECO:0000313" key="5">
    <source>
        <dbReference type="EMBL" id="CUG87500.1"/>
    </source>
</evidence>
<dbReference type="GO" id="GO:0030150">
    <property type="term" value="P:protein import into mitochondrial matrix"/>
    <property type="evidence" value="ECO:0007669"/>
    <property type="project" value="TreeGrafter"/>
</dbReference>
<dbReference type="PANTHER" id="PTHR21237">
    <property type="entry name" value="GRPE PROTEIN"/>
    <property type="match status" value="1"/>
</dbReference>
<dbReference type="Proteomes" id="UP000051952">
    <property type="component" value="Unassembled WGS sequence"/>
</dbReference>
<evidence type="ECO:0000256" key="3">
    <source>
        <dbReference type="RuleBase" id="RU000640"/>
    </source>
</evidence>
<comment type="function">
    <text evidence="3">Essential component of the PAM complex, a complex required for the translocation of transit peptide-containing proteins from the inner membrane into the mitochondrial matrix in an ATP-dependent manner.</text>
</comment>
<comment type="similarity">
    <text evidence="1 4">Belongs to the GrpE family.</text>
</comment>
<gene>
    <name evidence="5" type="ORF">BSAL_10435</name>
</gene>
<dbReference type="Gene3D" id="2.30.22.10">
    <property type="entry name" value="Head domain of nucleotide exchange factor GrpE"/>
    <property type="match status" value="1"/>
</dbReference>
<evidence type="ECO:0000313" key="6">
    <source>
        <dbReference type="Proteomes" id="UP000051952"/>
    </source>
</evidence>
<evidence type="ECO:0000256" key="2">
    <source>
        <dbReference type="ARBA" id="ARBA00023186"/>
    </source>
</evidence>
<protein>
    <recommendedName>
        <fullName evidence="3">GrpE protein homolog</fullName>
    </recommendedName>
</protein>
<dbReference type="GO" id="GO:0001405">
    <property type="term" value="C:PAM complex, Tim23 associated import motor"/>
    <property type="evidence" value="ECO:0007669"/>
    <property type="project" value="TreeGrafter"/>
</dbReference>
<dbReference type="OMA" id="QHELICH"/>
<comment type="subcellular location">
    <subcellularLocation>
        <location evidence="3">Mitochondrion matrix</location>
    </subcellularLocation>
</comment>
<keyword evidence="6" id="KW-1185">Reference proteome</keyword>
<dbReference type="PROSITE" id="PS01071">
    <property type="entry name" value="GRPE"/>
    <property type="match status" value="1"/>
</dbReference>
<dbReference type="AlphaFoldDB" id="A0A0S4JEA6"/>
<dbReference type="SUPFAM" id="SSF51064">
    <property type="entry name" value="Head domain of nucleotide exchange factor GrpE"/>
    <property type="match status" value="1"/>
</dbReference>
<reference evidence="6" key="1">
    <citation type="submission" date="2015-09" db="EMBL/GenBank/DDBJ databases">
        <authorList>
            <consortium name="Pathogen Informatics"/>
        </authorList>
    </citation>
    <scope>NUCLEOTIDE SEQUENCE [LARGE SCALE GENOMIC DNA]</scope>
    <source>
        <strain evidence="6">Lake Konstanz</strain>
    </source>
</reference>
<name>A0A0S4JEA6_BODSA</name>
<dbReference type="GO" id="GO:0051082">
    <property type="term" value="F:unfolded protein binding"/>
    <property type="evidence" value="ECO:0007669"/>
    <property type="project" value="TreeGrafter"/>
</dbReference>